<dbReference type="EMBL" id="UINC01031293">
    <property type="protein sequence ID" value="SVB17112.1"/>
    <property type="molecule type" value="Genomic_DNA"/>
</dbReference>
<evidence type="ECO:0000256" key="4">
    <source>
        <dbReference type="ARBA" id="ARBA00022475"/>
    </source>
</evidence>
<dbReference type="InterPro" id="IPR002898">
    <property type="entry name" value="MotA_ExbB_proton_chnl"/>
</dbReference>
<keyword evidence="8 9" id="KW-0472">Membrane</keyword>
<evidence type="ECO:0000259" key="10">
    <source>
        <dbReference type="Pfam" id="PF01618"/>
    </source>
</evidence>
<protein>
    <recommendedName>
        <fullName evidence="10">MotA/TolQ/ExbB proton channel domain-containing protein</fullName>
    </recommendedName>
</protein>
<organism evidence="11">
    <name type="scientific">marine metagenome</name>
    <dbReference type="NCBI Taxonomy" id="408172"/>
    <lineage>
        <taxon>unclassified sequences</taxon>
        <taxon>metagenomes</taxon>
        <taxon>ecological metagenomes</taxon>
    </lineage>
</organism>
<reference evidence="11" key="1">
    <citation type="submission" date="2018-05" db="EMBL/GenBank/DDBJ databases">
        <authorList>
            <person name="Lanie J.A."/>
            <person name="Ng W.-L."/>
            <person name="Kazmierczak K.M."/>
            <person name="Andrzejewski T.M."/>
            <person name="Davidsen T.M."/>
            <person name="Wayne K.J."/>
            <person name="Tettelin H."/>
            <person name="Glass J.I."/>
            <person name="Rusch D."/>
            <person name="Podicherti R."/>
            <person name="Tsui H.-C.T."/>
            <person name="Winkler M.E."/>
        </authorList>
    </citation>
    <scope>NUCLEOTIDE SEQUENCE</scope>
</reference>
<evidence type="ECO:0000256" key="1">
    <source>
        <dbReference type="ARBA" id="ARBA00004651"/>
    </source>
</evidence>
<dbReference type="PANTHER" id="PTHR30625">
    <property type="entry name" value="PROTEIN TOLQ"/>
    <property type="match status" value="1"/>
</dbReference>
<proteinExistence type="inferred from homology"/>
<sequence>MVEYFVNGGPFMWPILISLIFGLGFSFERLYSLLMSSVNSKKFFQEVSEILDTSGAEPAIELCENTRGPVAAIFHAGLARRHRGLSEVEKAIQNAGPVEMAFLERNMIWLNAVITIAPMIGFTGTVVGMI</sequence>
<evidence type="ECO:0000256" key="8">
    <source>
        <dbReference type="ARBA" id="ARBA00023136"/>
    </source>
</evidence>
<gene>
    <name evidence="11" type="ORF">METZ01_LOCUS169966</name>
</gene>
<comment type="subcellular location">
    <subcellularLocation>
        <location evidence="1">Cell membrane</location>
        <topology evidence="1">Multi-pass membrane protein</topology>
    </subcellularLocation>
</comment>
<dbReference type="InterPro" id="IPR050790">
    <property type="entry name" value="ExbB/TolQ_transport"/>
</dbReference>
<keyword evidence="7 9" id="KW-1133">Transmembrane helix</keyword>
<feature type="transmembrane region" description="Helical" evidence="9">
    <location>
        <begin position="108"/>
        <end position="129"/>
    </location>
</feature>
<keyword evidence="3" id="KW-0813">Transport</keyword>
<dbReference type="GO" id="GO:0017038">
    <property type="term" value="P:protein import"/>
    <property type="evidence" value="ECO:0007669"/>
    <property type="project" value="TreeGrafter"/>
</dbReference>
<accession>A0A382BUG7</accession>
<keyword evidence="6" id="KW-0653">Protein transport</keyword>
<dbReference type="AlphaFoldDB" id="A0A382BUG7"/>
<dbReference type="PANTHER" id="PTHR30625:SF15">
    <property type="entry name" value="BIOPOLYMER TRANSPORT PROTEIN EXBB"/>
    <property type="match status" value="1"/>
</dbReference>
<feature type="non-terminal residue" evidence="11">
    <location>
        <position position="130"/>
    </location>
</feature>
<evidence type="ECO:0000256" key="5">
    <source>
        <dbReference type="ARBA" id="ARBA00022692"/>
    </source>
</evidence>
<evidence type="ECO:0000256" key="9">
    <source>
        <dbReference type="SAM" id="Phobius"/>
    </source>
</evidence>
<keyword evidence="4" id="KW-1003">Cell membrane</keyword>
<name>A0A382BUG7_9ZZZZ</name>
<evidence type="ECO:0000313" key="11">
    <source>
        <dbReference type="EMBL" id="SVB17112.1"/>
    </source>
</evidence>
<feature type="domain" description="MotA/TolQ/ExbB proton channel" evidence="10">
    <location>
        <begin position="68"/>
        <end position="130"/>
    </location>
</feature>
<evidence type="ECO:0000256" key="6">
    <source>
        <dbReference type="ARBA" id="ARBA00022927"/>
    </source>
</evidence>
<evidence type="ECO:0000256" key="3">
    <source>
        <dbReference type="ARBA" id="ARBA00022448"/>
    </source>
</evidence>
<comment type="similarity">
    <text evidence="2">Belongs to the ExbB/TolQ family.</text>
</comment>
<evidence type="ECO:0000256" key="2">
    <source>
        <dbReference type="ARBA" id="ARBA00010442"/>
    </source>
</evidence>
<dbReference type="Pfam" id="PF01618">
    <property type="entry name" value="MotA_ExbB"/>
    <property type="match status" value="1"/>
</dbReference>
<keyword evidence="5 9" id="KW-0812">Transmembrane</keyword>
<evidence type="ECO:0000256" key="7">
    <source>
        <dbReference type="ARBA" id="ARBA00022989"/>
    </source>
</evidence>
<feature type="transmembrane region" description="Helical" evidence="9">
    <location>
        <begin position="12"/>
        <end position="31"/>
    </location>
</feature>
<dbReference type="GO" id="GO:0005886">
    <property type="term" value="C:plasma membrane"/>
    <property type="evidence" value="ECO:0007669"/>
    <property type="project" value="UniProtKB-SubCell"/>
</dbReference>